<feature type="transmembrane region" description="Helical" evidence="5">
    <location>
        <begin position="369"/>
        <end position="387"/>
    </location>
</feature>
<evidence type="ECO:0000259" key="6">
    <source>
        <dbReference type="Pfam" id="PF04932"/>
    </source>
</evidence>
<dbReference type="EMBL" id="CP076643">
    <property type="protein sequence ID" value="QXO17257.1"/>
    <property type="molecule type" value="Genomic_DNA"/>
</dbReference>
<dbReference type="PANTHER" id="PTHR37422">
    <property type="entry name" value="TEICHURONIC ACID BIOSYNTHESIS PROTEIN TUAE"/>
    <property type="match status" value="1"/>
</dbReference>
<evidence type="ECO:0000313" key="8">
    <source>
        <dbReference type="Proteomes" id="UP000694232"/>
    </source>
</evidence>
<feature type="transmembrane region" description="Helical" evidence="5">
    <location>
        <begin position="7"/>
        <end position="26"/>
    </location>
</feature>
<reference evidence="7" key="1">
    <citation type="submission" date="2021-06" db="EMBL/GenBank/DDBJ databases">
        <title>Vibrio nov. sp., novel gut bacterium isolated from Yellow Sea oyster.</title>
        <authorList>
            <person name="Muhammad N."/>
            <person name="Nguyen T.H."/>
            <person name="Lee Y.-J."/>
            <person name="Ko J."/>
            <person name="Kim S.-G."/>
        </authorList>
    </citation>
    <scope>NUCLEOTIDE SEQUENCE</scope>
    <source>
        <strain evidence="7">OG9-811</strain>
    </source>
</reference>
<dbReference type="PANTHER" id="PTHR37422:SF17">
    <property type="entry name" value="O-ANTIGEN LIGASE"/>
    <property type="match status" value="1"/>
</dbReference>
<dbReference type="Proteomes" id="UP000694232">
    <property type="component" value="Chromosome 1"/>
</dbReference>
<keyword evidence="4 5" id="KW-0472">Membrane</keyword>
<evidence type="ECO:0000256" key="3">
    <source>
        <dbReference type="ARBA" id="ARBA00022989"/>
    </source>
</evidence>
<feature type="transmembrane region" description="Helical" evidence="5">
    <location>
        <begin position="168"/>
        <end position="185"/>
    </location>
</feature>
<dbReference type="InterPro" id="IPR051533">
    <property type="entry name" value="WaaL-like"/>
</dbReference>
<keyword evidence="7" id="KW-0436">Ligase</keyword>
<feature type="transmembrane region" description="Helical" evidence="5">
    <location>
        <begin position="108"/>
        <end position="130"/>
    </location>
</feature>
<evidence type="ECO:0000256" key="5">
    <source>
        <dbReference type="SAM" id="Phobius"/>
    </source>
</evidence>
<feature type="transmembrane region" description="Helical" evidence="5">
    <location>
        <begin position="60"/>
        <end position="78"/>
    </location>
</feature>
<dbReference type="Pfam" id="PF04932">
    <property type="entry name" value="Wzy_C"/>
    <property type="match status" value="1"/>
</dbReference>
<keyword evidence="3 5" id="KW-1133">Transmembrane helix</keyword>
<evidence type="ECO:0000256" key="4">
    <source>
        <dbReference type="ARBA" id="ARBA00023136"/>
    </source>
</evidence>
<keyword evidence="2 5" id="KW-0812">Transmembrane</keyword>
<evidence type="ECO:0000256" key="1">
    <source>
        <dbReference type="ARBA" id="ARBA00004141"/>
    </source>
</evidence>
<comment type="subcellular location">
    <subcellularLocation>
        <location evidence="1">Membrane</location>
        <topology evidence="1">Multi-pass membrane protein</topology>
    </subcellularLocation>
</comment>
<proteinExistence type="predicted"/>
<feature type="transmembrane region" description="Helical" evidence="5">
    <location>
        <begin position="345"/>
        <end position="363"/>
    </location>
</feature>
<dbReference type="RefSeq" id="WP_218562494.1">
    <property type="nucleotide sequence ID" value="NZ_CP076643.1"/>
</dbReference>
<dbReference type="KEGG" id="vos:KNV97_17925"/>
<feature type="transmembrane region" description="Helical" evidence="5">
    <location>
        <begin position="317"/>
        <end position="338"/>
    </location>
</feature>
<evidence type="ECO:0000256" key="2">
    <source>
        <dbReference type="ARBA" id="ARBA00022692"/>
    </source>
</evidence>
<feature type="transmembrane region" description="Helical" evidence="5">
    <location>
        <begin position="142"/>
        <end position="161"/>
    </location>
</feature>
<keyword evidence="8" id="KW-1185">Reference proteome</keyword>
<accession>A0A975U8U0</accession>
<feature type="domain" description="O-antigen ligase-related" evidence="6">
    <location>
        <begin position="175"/>
        <end position="329"/>
    </location>
</feature>
<feature type="transmembrane region" description="Helical" evidence="5">
    <location>
        <begin position="84"/>
        <end position="101"/>
    </location>
</feature>
<evidence type="ECO:0000313" key="7">
    <source>
        <dbReference type="EMBL" id="QXO17257.1"/>
    </source>
</evidence>
<dbReference type="GO" id="GO:0016020">
    <property type="term" value="C:membrane"/>
    <property type="evidence" value="ECO:0007669"/>
    <property type="project" value="UniProtKB-SubCell"/>
</dbReference>
<protein>
    <submittedName>
        <fullName evidence="7">O-antigen ligase family protein</fullName>
    </submittedName>
</protein>
<feature type="transmembrane region" description="Helical" evidence="5">
    <location>
        <begin position="191"/>
        <end position="207"/>
    </location>
</feature>
<dbReference type="AlphaFoldDB" id="A0A975U8U0"/>
<feature type="transmembrane region" description="Helical" evidence="5">
    <location>
        <begin position="32"/>
        <end position="48"/>
    </location>
</feature>
<gene>
    <name evidence="7" type="ORF">KNV97_17925</name>
</gene>
<organism evidence="7 8">
    <name type="scientific">Vibrio ostreae</name>
    <dbReference type="NCBI Taxonomy" id="2841925"/>
    <lineage>
        <taxon>Bacteria</taxon>
        <taxon>Pseudomonadati</taxon>
        <taxon>Pseudomonadota</taxon>
        <taxon>Gammaproteobacteria</taxon>
        <taxon>Vibrionales</taxon>
        <taxon>Vibrionaceae</taxon>
        <taxon>Vibrio</taxon>
    </lineage>
</organism>
<dbReference type="InterPro" id="IPR007016">
    <property type="entry name" value="O-antigen_ligase-rel_domated"/>
</dbReference>
<name>A0A975U8U0_9VIBR</name>
<sequence length="398" mass="45405">MMPSSLWSKTIILLPYLFLFTGLSIMQNGNKRMVLFAVIAIIASIVIYKKQMLRENLRNWVLWAVLVFSTYVILHYQYKDGSPSLIRAYLAAALLLLVFPWQMLTRRVWLTLSVVGSVCLMSNSIYHTFYLDQERAAGLMNVIPYATFCSGIAILGFHFFLEAPRSRSGLCGLLCVLFSSSAVILTLSRGVWLALLAAFVVMLVFHAKSIRHLGRYFVIFLVSSALVLFVFKDQLETRIEQTQAEISRIESGDMDSSIGLRFQMWRAAFLISKDNFWLGVGNEHLPELEQRYEDGQISVGIINFRVYHFHNQFIDTLVRFGFVGLILFLPIYFLPIYIALKSNHTYRVAILGLATLYIVASLTDVPLNHSQTILLYIMLMIPLCGFAQTEKNDKTEKT</sequence>
<feature type="transmembrane region" description="Helical" evidence="5">
    <location>
        <begin position="214"/>
        <end position="231"/>
    </location>
</feature>
<dbReference type="GO" id="GO:0016874">
    <property type="term" value="F:ligase activity"/>
    <property type="evidence" value="ECO:0007669"/>
    <property type="project" value="UniProtKB-KW"/>
</dbReference>